<dbReference type="OrthoDB" id="9814826at2"/>
<accession>A0A845A9V1</accession>
<dbReference type="AlphaFoldDB" id="A0A845A9V1"/>
<comment type="caution">
    <text evidence="3">The sequence shown here is derived from an EMBL/GenBank/DDBJ whole genome shotgun (WGS) entry which is preliminary data.</text>
</comment>
<dbReference type="InterPro" id="IPR039261">
    <property type="entry name" value="FNR_nucleotide-bd"/>
</dbReference>
<dbReference type="Pfam" id="PF04954">
    <property type="entry name" value="SIP"/>
    <property type="match status" value="1"/>
</dbReference>
<dbReference type="InterPro" id="IPR017938">
    <property type="entry name" value="Riboflavin_synthase-like_b-brl"/>
</dbReference>
<evidence type="ECO:0000256" key="1">
    <source>
        <dbReference type="ARBA" id="ARBA00035644"/>
    </source>
</evidence>
<feature type="domain" description="FAD-binding FR-type" evidence="2">
    <location>
        <begin position="6"/>
        <end position="114"/>
    </location>
</feature>
<evidence type="ECO:0000259" key="2">
    <source>
        <dbReference type="PROSITE" id="PS51384"/>
    </source>
</evidence>
<sequence length="255" mass="27984">MPQGRPAPRQLEVLSKTKITPNMLRVTIGGEGLEGFPDGQEGGYVKLRLTPAPGSEKPVVRTYTIRAQRADALDIDFVMHDVAGHAGPATEWALSASVGDTIMVGGPGPAKPLPPGYDHYVITGDMSALPAISVNLERLPDDAKGMAILEIQHEDDKQDIAHPEGVTLHWVVNPAPGEHPDLLLNTLQQQGWPEGSVYAWTASEFTSMRELRSYFVAEKQLPREALYFSSYWKKGANEDSHKGIKREYMQSISDD</sequence>
<dbReference type="Pfam" id="PF08021">
    <property type="entry name" value="FAD_binding_9"/>
    <property type="match status" value="1"/>
</dbReference>
<comment type="similarity">
    <text evidence="1">Belongs to the SIP oxidoreductase family.</text>
</comment>
<dbReference type="PROSITE" id="PS51384">
    <property type="entry name" value="FAD_FR"/>
    <property type="match status" value="1"/>
</dbReference>
<dbReference type="CDD" id="cd06193">
    <property type="entry name" value="siderophore_interacting"/>
    <property type="match status" value="1"/>
</dbReference>
<reference evidence="3 4" key="1">
    <citation type="submission" date="2019-12" db="EMBL/GenBank/DDBJ databases">
        <title>Genomic-based taxomic classification of the family Erythrobacteraceae.</title>
        <authorList>
            <person name="Xu L."/>
        </authorList>
    </citation>
    <scope>NUCLEOTIDE SEQUENCE [LARGE SCALE GENOMIC DNA]</scope>
    <source>
        <strain evidence="3 4">DSM 18604</strain>
    </source>
</reference>
<dbReference type="GO" id="GO:0016491">
    <property type="term" value="F:oxidoreductase activity"/>
    <property type="evidence" value="ECO:0007669"/>
    <property type="project" value="InterPro"/>
</dbReference>
<dbReference type="Proteomes" id="UP000460561">
    <property type="component" value="Unassembled WGS sequence"/>
</dbReference>
<dbReference type="InterPro" id="IPR007037">
    <property type="entry name" value="SIP_rossman_dom"/>
</dbReference>
<protein>
    <submittedName>
        <fullName evidence="3">Siderophore-interacting protein</fullName>
    </submittedName>
</protein>
<dbReference type="InterPro" id="IPR039374">
    <property type="entry name" value="SIP_fam"/>
</dbReference>
<name>A0A845A9V1_9SPHN</name>
<keyword evidence="4" id="KW-1185">Reference proteome</keyword>
<dbReference type="InterPro" id="IPR013113">
    <property type="entry name" value="SIP_FAD-bd"/>
</dbReference>
<dbReference type="RefSeq" id="WP_160739178.1">
    <property type="nucleotide sequence ID" value="NZ_WTYQ01000002.1"/>
</dbReference>
<dbReference type="Gene3D" id="2.40.30.10">
    <property type="entry name" value="Translation factors"/>
    <property type="match status" value="1"/>
</dbReference>
<dbReference type="EMBL" id="WTYQ01000002">
    <property type="protein sequence ID" value="MXP26033.1"/>
    <property type="molecule type" value="Genomic_DNA"/>
</dbReference>
<proteinExistence type="inferred from homology"/>
<evidence type="ECO:0000313" key="3">
    <source>
        <dbReference type="EMBL" id="MXP26033.1"/>
    </source>
</evidence>
<evidence type="ECO:0000313" key="4">
    <source>
        <dbReference type="Proteomes" id="UP000460561"/>
    </source>
</evidence>
<organism evidence="3 4">
    <name type="scientific">Altericroceibacterium indicum</name>
    <dbReference type="NCBI Taxonomy" id="374177"/>
    <lineage>
        <taxon>Bacteria</taxon>
        <taxon>Pseudomonadati</taxon>
        <taxon>Pseudomonadota</taxon>
        <taxon>Alphaproteobacteria</taxon>
        <taxon>Sphingomonadales</taxon>
        <taxon>Erythrobacteraceae</taxon>
        <taxon>Altericroceibacterium</taxon>
    </lineage>
</organism>
<dbReference type="PANTHER" id="PTHR30157:SF0">
    <property type="entry name" value="NADPH-DEPENDENT FERRIC-CHELATE REDUCTASE"/>
    <property type="match status" value="1"/>
</dbReference>
<gene>
    <name evidence="3" type="ORF">GRI39_08255</name>
</gene>
<dbReference type="InterPro" id="IPR017927">
    <property type="entry name" value="FAD-bd_FR_type"/>
</dbReference>
<dbReference type="Gene3D" id="3.40.50.80">
    <property type="entry name" value="Nucleotide-binding domain of ferredoxin-NADP reductase (FNR) module"/>
    <property type="match status" value="1"/>
</dbReference>
<dbReference type="SUPFAM" id="SSF63380">
    <property type="entry name" value="Riboflavin synthase domain-like"/>
    <property type="match status" value="1"/>
</dbReference>
<dbReference type="PANTHER" id="PTHR30157">
    <property type="entry name" value="FERRIC REDUCTASE, NADPH-DEPENDENT"/>
    <property type="match status" value="1"/>
</dbReference>